<evidence type="ECO:0000313" key="1">
    <source>
        <dbReference type="EMBL" id="GBB84112.1"/>
    </source>
</evidence>
<sequence length="317" mass="35642">MSLTSSRSFYKKFRNKVDNVFHNYPKLPKTLPREDSLPLQIGSGISVKNYNTFLERNEKVGYKFRWDQGRVYIVEMANMDHECVVSILMDCFKAPNNGVLRGPIKVCGQPFHYNPINHREKIAPDIAVFPNSTDVPRPTVPYPGPPPGDTGFSHARIIAEIANTQDIGAWNTRCELWMREQYVRYVFGIKLDNVRNNGNRSMLARLWTRENPAPAGFVAVTNPDLPGVSVKSWDFGTLLYGTNNPTTCTQPGLPLYQVTIPIQAVFWDPPIVINAVTGVRTTNTVGYGVTVPVAITVPNFVIDLFEIQQEVLDTQRG</sequence>
<protein>
    <recommendedName>
        <fullName evidence="3">Restriction endonuclease domain-containing protein</fullName>
    </recommendedName>
</protein>
<gene>
    <name evidence="1" type="ORF">RclHR1_10750001</name>
</gene>
<dbReference type="Proteomes" id="UP000247702">
    <property type="component" value="Unassembled WGS sequence"/>
</dbReference>
<name>A0A2Z6Q6Y5_9GLOM</name>
<dbReference type="AlphaFoldDB" id="A0A2Z6Q6Y5"/>
<organism evidence="1 2">
    <name type="scientific">Rhizophagus clarus</name>
    <dbReference type="NCBI Taxonomy" id="94130"/>
    <lineage>
        <taxon>Eukaryota</taxon>
        <taxon>Fungi</taxon>
        <taxon>Fungi incertae sedis</taxon>
        <taxon>Mucoromycota</taxon>
        <taxon>Glomeromycotina</taxon>
        <taxon>Glomeromycetes</taxon>
        <taxon>Glomerales</taxon>
        <taxon>Glomeraceae</taxon>
        <taxon>Rhizophagus</taxon>
    </lineage>
</organism>
<comment type="caution">
    <text evidence="1">The sequence shown here is derived from an EMBL/GenBank/DDBJ whole genome shotgun (WGS) entry which is preliminary data.</text>
</comment>
<dbReference type="EMBL" id="BEXD01000086">
    <property type="protein sequence ID" value="GBB84112.1"/>
    <property type="molecule type" value="Genomic_DNA"/>
</dbReference>
<proteinExistence type="predicted"/>
<reference evidence="1 2" key="1">
    <citation type="submission" date="2017-11" db="EMBL/GenBank/DDBJ databases">
        <title>The genome of Rhizophagus clarus HR1 reveals common genetic basis of auxotrophy among arbuscular mycorrhizal fungi.</title>
        <authorList>
            <person name="Kobayashi Y."/>
        </authorList>
    </citation>
    <scope>NUCLEOTIDE SEQUENCE [LARGE SCALE GENOMIC DNA]</scope>
    <source>
        <strain evidence="1 2">HR1</strain>
    </source>
</reference>
<evidence type="ECO:0000313" key="2">
    <source>
        <dbReference type="Proteomes" id="UP000247702"/>
    </source>
</evidence>
<evidence type="ECO:0008006" key="3">
    <source>
        <dbReference type="Google" id="ProtNLM"/>
    </source>
</evidence>
<accession>A0A2Z6Q6Y5</accession>
<keyword evidence="2" id="KW-1185">Reference proteome</keyword>